<dbReference type="InterPro" id="IPR050253">
    <property type="entry name" value="Seed_Storage-Functional"/>
</dbReference>
<keyword evidence="2" id="KW-0758">Storage protein</keyword>
<evidence type="ECO:0000256" key="2">
    <source>
        <dbReference type="ARBA" id="ARBA00022761"/>
    </source>
</evidence>
<dbReference type="Pfam" id="PF00190">
    <property type="entry name" value="Cupin_1"/>
    <property type="match status" value="5"/>
</dbReference>
<feature type="domain" description="Cupin type-1" evidence="7">
    <location>
        <begin position="57"/>
        <end position="274"/>
    </location>
</feature>
<evidence type="ECO:0000313" key="8">
    <source>
        <dbReference type="EMBL" id="KAK2987716.1"/>
    </source>
</evidence>
<gene>
    <name evidence="8" type="ORF">RJ640_000340</name>
</gene>
<dbReference type="PRINTS" id="PR00439">
    <property type="entry name" value="11SGLOBULIN"/>
</dbReference>
<evidence type="ECO:0000256" key="3">
    <source>
        <dbReference type="ARBA" id="ARBA00023129"/>
    </source>
</evidence>
<feature type="region of interest" description="Disordered" evidence="5">
    <location>
        <begin position="228"/>
        <end position="252"/>
    </location>
</feature>
<evidence type="ECO:0000256" key="1">
    <source>
        <dbReference type="ARBA" id="ARBA00007178"/>
    </source>
</evidence>
<dbReference type="Gene3D" id="2.60.120.10">
    <property type="entry name" value="Jelly Rolls"/>
    <property type="match status" value="5"/>
</dbReference>
<dbReference type="InterPro" id="IPR006045">
    <property type="entry name" value="Cupin_1"/>
</dbReference>
<dbReference type="SMART" id="SM00835">
    <property type="entry name" value="Cupin_1"/>
    <property type="match status" value="4"/>
</dbReference>
<evidence type="ECO:0000313" key="9">
    <source>
        <dbReference type="Proteomes" id="UP001187471"/>
    </source>
</evidence>
<feature type="domain" description="Cupin type-1" evidence="7">
    <location>
        <begin position="325"/>
        <end position="474"/>
    </location>
</feature>
<dbReference type="FunFam" id="2.60.120.10:FF:000073">
    <property type="entry name" value="Glycinin G1"/>
    <property type="match status" value="2"/>
</dbReference>
<feature type="domain" description="Cupin type-1" evidence="7">
    <location>
        <begin position="770"/>
        <end position="919"/>
    </location>
</feature>
<comment type="caution">
    <text evidence="8">The sequence shown here is derived from an EMBL/GenBank/DDBJ whole genome shotgun (WGS) entry which is preliminary data.</text>
</comment>
<reference evidence="8" key="1">
    <citation type="submission" date="2022-12" db="EMBL/GenBank/DDBJ databases">
        <title>Draft genome assemblies for two species of Escallonia (Escalloniales).</title>
        <authorList>
            <person name="Chanderbali A."/>
            <person name="Dervinis C."/>
            <person name="Anghel I."/>
            <person name="Soltis D."/>
            <person name="Soltis P."/>
            <person name="Zapata F."/>
        </authorList>
    </citation>
    <scope>NUCLEOTIDE SEQUENCE</scope>
    <source>
        <strain evidence="8">UCBG92.1500</strain>
        <tissue evidence="8">Leaf</tissue>
    </source>
</reference>
<keyword evidence="4" id="KW-1015">Disulfide bond</keyword>
<dbReference type="PANTHER" id="PTHR31189:SF76">
    <property type="entry name" value="11S GLOBULIN SUBUNIT BETA-LIKE"/>
    <property type="match status" value="1"/>
</dbReference>
<feature type="compositionally biased region" description="Basic and acidic residues" evidence="5">
    <location>
        <begin position="653"/>
        <end position="668"/>
    </location>
</feature>
<feature type="region of interest" description="Disordered" evidence="5">
    <location>
        <begin position="652"/>
        <end position="688"/>
    </location>
</feature>
<dbReference type="EMBL" id="JAVXUO010000946">
    <property type="protein sequence ID" value="KAK2987716.1"/>
    <property type="molecule type" value="Genomic_DNA"/>
</dbReference>
<dbReference type="InterPro" id="IPR006044">
    <property type="entry name" value="11S_seedstore_pln"/>
</dbReference>
<dbReference type="Proteomes" id="UP001187471">
    <property type="component" value="Unassembled WGS sequence"/>
</dbReference>
<evidence type="ECO:0000256" key="6">
    <source>
        <dbReference type="SAM" id="SignalP"/>
    </source>
</evidence>
<evidence type="ECO:0000256" key="5">
    <source>
        <dbReference type="SAM" id="MobiDB-lite"/>
    </source>
</evidence>
<sequence length="942" mass="106536">MACTTFVVLSLCSFLLFDGCLAQLPWESLQQQQLWGSFRQQQKHSLRGRSQCQIERLNAQKPSRSFESEAGRTEFWDRNNEEFQCAGVEVVRKTIQSKGLLLPYYTNTPQLIYIAPIFSSDYMRLFLILNLINAGRGVHGTVIPGCAETFESQSQSRGSGESSRRFRDRHQKILRFREGDVLALPAGVAHWAYNDGDQPLISVSLLDTSNEANQLDQRFRKFFLAGNQQREQHSHGQEGRGQSQQERGQSGNIFNGFDAEMLAEAFNIDTEMVRKLQSQDDERGFIVRAERFQVVSPQWEEEEQERPQGEWNGLEETVCQVKLRENIGNPSRADVYNPRGGRISSLNSHKLPILNHLQLSAERGVLYRNAIMVPHWNTNAHSIIYVTGGSGRIQIVGNSGRSVFNDRVSEGQVVVVPQNFAVVKKASEEGLQWVAFKTNDNAMMTPLASRLSAIRAIPEEVLMNSYDISREDAKSLKYNRDEAIILGPMSSLGLGFLVLFHGCFAQLGQQPLWQALEQQQQHRLHARSECRIERLTAQQPNRRYESEAGVSEFWDRNNEEFQCAGRGIQGTVIPGCAETYESEQLTREKQRPIDRHQKIRRFREGDILALPAGVALWFYNDGEESAVSVSLLDVGNEANQLDQQFRNFFLAGESRRGQQSPREREQEGRGQQGEEGGDQGKRRKQQSASNIFSGFDEQILAEAFNIDPEIAKKLQGQDDQRGRIVRAERFQVVSHQWKEQQEVEEEEEEEGQHGRVNGLEETLCQVKLRENIGNPTRADVFNPRGGRISTLNSHKLPILNWLQLSAERGVLYKNAVLAPHWNKNAHSVMYVTGGSGRVQIVGNSGRSVFDGEVSEGQLIVVPQNFAVVKKASEQGLEWVAFRTRDNAMTSPLAGRLSAIRAMPEDVLVNSYGISREDARSLKYNREELKVFGPGSRSQREDA</sequence>
<dbReference type="InterPro" id="IPR014710">
    <property type="entry name" value="RmlC-like_jellyroll"/>
</dbReference>
<protein>
    <recommendedName>
        <fullName evidence="7">Cupin type-1 domain-containing protein</fullName>
    </recommendedName>
</protein>
<dbReference type="CDD" id="cd02242">
    <property type="entry name" value="cupin_11S_legumin_N"/>
    <property type="match status" value="2"/>
</dbReference>
<proteinExistence type="inferred from homology"/>
<feature type="signal peptide" evidence="6">
    <location>
        <begin position="1"/>
        <end position="22"/>
    </location>
</feature>
<keyword evidence="9" id="KW-1185">Reference proteome</keyword>
<name>A0AA88RXD3_9ASTE</name>
<keyword evidence="3" id="KW-0708">Seed storage protein</keyword>
<evidence type="ECO:0000259" key="7">
    <source>
        <dbReference type="SMART" id="SM00835"/>
    </source>
</evidence>
<comment type="similarity">
    <text evidence="1">Belongs to the 11S seed storage protein (globulins) family.</text>
</comment>
<feature type="domain" description="Cupin type-1" evidence="7">
    <location>
        <begin position="533"/>
        <end position="712"/>
    </location>
</feature>
<feature type="compositionally biased region" description="Low complexity" evidence="5">
    <location>
        <begin position="240"/>
        <end position="251"/>
    </location>
</feature>
<dbReference type="InterPro" id="IPR011051">
    <property type="entry name" value="RmlC_Cupin_sf"/>
</dbReference>
<organism evidence="8 9">
    <name type="scientific">Escallonia rubra</name>
    <dbReference type="NCBI Taxonomy" id="112253"/>
    <lineage>
        <taxon>Eukaryota</taxon>
        <taxon>Viridiplantae</taxon>
        <taxon>Streptophyta</taxon>
        <taxon>Embryophyta</taxon>
        <taxon>Tracheophyta</taxon>
        <taxon>Spermatophyta</taxon>
        <taxon>Magnoliopsida</taxon>
        <taxon>eudicotyledons</taxon>
        <taxon>Gunneridae</taxon>
        <taxon>Pentapetalae</taxon>
        <taxon>asterids</taxon>
        <taxon>campanulids</taxon>
        <taxon>Escalloniales</taxon>
        <taxon>Escalloniaceae</taxon>
        <taxon>Escallonia</taxon>
    </lineage>
</organism>
<feature type="chain" id="PRO_5041654130" description="Cupin type-1 domain-containing protein" evidence="6">
    <location>
        <begin position="23"/>
        <end position="942"/>
    </location>
</feature>
<dbReference type="AlphaFoldDB" id="A0AA88RXD3"/>
<accession>A0AA88RXD3</accession>
<dbReference type="PANTHER" id="PTHR31189">
    <property type="entry name" value="OS03G0336100 PROTEIN-RELATED"/>
    <property type="match status" value="1"/>
</dbReference>
<evidence type="ECO:0000256" key="4">
    <source>
        <dbReference type="ARBA" id="ARBA00023157"/>
    </source>
</evidence>
<dbReference type="CDD" id="cd02243">
    <property type="entry name" value="cupin_11S_legumin_C"/>
    <property type="match status" value="2"/>
</dbReference>
<dbReference type="SUPFAM" id="SSF51182">
    <property type="entry name" value="RmlC-like cupins"/>
    <property type="match status" value="2"/>
</dbReference>
<dbReference type="GO" id="GO:0045735">
    <property type="term" value="F:nutrient reservoir activity"/>
    <property type="evidence" value="ECO:0007669"/>
    <property type="project" value="UniProtKB-KW"/>
</dbReference>
<keyword evidence="6" id="KW-0732">Signal</keyword>